<dbReference type="STRING" id="1236976.JCM16418_5023"/>
<comment type="caution">
    <text evidence="2">The sequence shown here is derived from an EMBL/GenBank/DDBJ whole genome shotgun (WGS) entry which is preliminary data.</text>
</comment>
<evidence type="ECO:0000256" key="1">
    <source>
        <dbReference type="SAM" id="Coils"/>
    </source>
</evidence>
<accession>W7Z1D4</accession>
<reference evidence="2 3" key="1">
    <citation type="journal article" date="2014" name="Genome Announc.">
        <title>Draft Genome Sequence of Paenibacillus pini JCM 16418T, Isolated from the Rhizosphere of Pine Tree.</title>
        <authorList>
            <person name="Yuki M."/>
            <person name="Oshima K."/>
            <person name="Suda W."/>
            <person name="Oshida Y."/>
            <person name="Kitamura K."/>
            <person name="Iida Y."/>
            <person name="Hattori M."/>
            <person name="Ohkuma M."/>
        </authorList>
    </citation>
    <scope>NUCLEOTIDE SEQUENCE [LARGE SCALE GENOMIC DNA]</scope>
    <source>
        <strain evidence="2 3">JCM 16418</strain>
    </source>
</reference>
<keyword evidence="3" id="KW-1185">Reference proteome</keyword>
<evidence type="ECO:0008006" key="4">
    <source>
        <dbReference type="Google" id="ProtNLM"/>
    </source>
</evidence>
<dbReference type="AlphaFoldDB" id="W7Z1D4"/>
<evidence type="ECO:0000313" key="3">
    <source>
        <dbReference type="Proteomes" id="UP000019364"/>
    </source>
</evidence>
<dbReference type="Pfam" id="PF13479">
    <property type="entry name" value="AAA_24"/>
    <property type="match status" value="1"/>
</dbReference>
<feature type="coiled-coil region" evidence="1">
    <location>
        <begin position="290"/>
        <end position="317"/>
    </location>
</feature>
<dbReference type="Proteomes" id="UP000019364">
    <property type="component" value="Unassembled WGS sequence"/>
</dbReference>
<dbReference type="RefSeq" id="WP_052020721.1">
    <property type="nucleotide sequence ID" value="NZ_BAVZ01000038.1"/>
</dbReference>
<keyword evidence="1" id="KW-0175">Coiled coil</keyword>
<sequence>MSFDLSILGVEKNIPKVNLLEYTGIFEAPEKFGKTAFATLYPNAILVAAEKGYMAQVINKKDVNNWSDFVKFIDLLAKNREAIGTSVQTIIIDTVDELYPLVAPYIVKRESINDQVAYKKIKDIPFGQGWGLVDEEFKKQIKRIISMGFTILYLTHSTVKQIKPKNADPYDVYKSTMSDRCANIIYPACDYIIHGERRKVEVSEGVSELKRVLTVRGTDDAVAGNRVYFDDDVVFDTEEEAMEKFQTKFREGIQRNLEKAGIKTSLDQLAAQQLKEKAEQVKTYMIEEDVEIAVKDKDELKKEIADAISNLNEEVNQTDVGNKFQEILGVKNYTKVEDIKKLQKALDYVKTLPTK</sequence>
<protein>
    <recommendedName>
        <fullName evidence="4">Phage protein</fullName>
    </recommendedName>
</protein>
<organism evidence="2 3">
    <name type="scientific">Paenibacillus pini JCM 16418</name>
    <dbReference type="NCBI Taxonomy" id="1236976"/>
    <lineage>
        <taxon>Bacteria</taxon>
        <taxon>Bacillati</taxon>
        <taxon>Bacillota</taxon>
        <taxon>Bacilli</taxon>
        <taxon>Bacillales</taxon>
        <taxon>Paenibacillaceae</taxon>
        <taxon>Paenibacillus</taxon>
    </lineage>
</organism>
<proteinExistence type="predicted"/>
<evidence type="ECO:0000313" key="2">
    <source>
        <dbReference type="EMBL" id="GAF10801.1"/>
    </source>
</evidence>
<gene>
    <name evidence="2" type="ORF">JCM16418_5023</name>
</gene>
<name>W7Z1D4_9BACL</name>
<dbReference type="eggNOG" id="COG2887">
    <property type="taxonomic scope" value="Bacteria"/>
</dbReference>
<dbReference type="EMBL" id="BAVZ01000038">
    <property type="protein sequence ID" value="GAF10801.1"/>
    <property type="molecule type" value="Genomic_DNA"/>
</dbReference>